<feature type="transmembrane region" description="Helical" evidence="7">
    <location>
        <begin position="29"/>
        <end position="49"/>
    </location>
</feature>
<dbReference type="InterPro" id="IPR050366">
    <property type="entry name" value="BP-dependent_transpt_permease"/>
</dbReference>
<protein>
    <submittedName>
        <fullName evidence="9">ABC transporter permease</fullName>
    </submittedName>
</protein>
<evidence type="ECO:0000256" key="6">
    <source>
        <dbReference type="ARBA" id="ARBA00023136"/>
    </source>
</evidence>
<keyword evidence="5 7" id="KW-1133">Transmembrane helix</keyword>
<accession>A0A931AUK7</accession>
<organism evidence="9 10">
    <name type="scientific">Halonatronomonas betaini</name>
    <dbReference type="NCBI Taxonomy" id="2778430"/>
    <lineage>
        <taxon>Bacteria</taxon>
        <taxon>Bacillati</taxon>
        <taxon>Bacillota</taxon>
        <taxon>Clostridia</taxon>
        <taxon>Halanaerobiales</taxon>
        <taxon>Halarsenatibacteraceae</taxon>
        <taxon>Halonatronomonas</taxon>
    </lineage>
</organism>
<dbReference type="EMBL" id="JADPIE010000004">
    <property type="protein sequence ID" value="MBF8437070.1"/>
    <property type="molecule type" value="Genomic_DNA"/>
</dbReference>
<dbReference type="Pfam" id="PF12911">
    <property type="entry name" value="OppC_N"/>
    <property type="match status" value="1"/>
</dbReference>
<feature type="transmembrane region" description="Helical" evidence="7">
    <location>
        <begin position="210"/>
        <end position="235"/>
    </location>
</feature>
<comment type="subcellular location">
    <subcellularLocation>
        <location evidence="1 7">Cell membrane</location>
        <topology evidence="1 7">Multi-pass membrane protein</topology>
    </subcellularLocation>
</comment>
<evidence type="ECO:0000256" key="1">
    <source>
        <dbReference type="ARBA" id="ARBA00004651"/>
    </source>
</evidence>
<sequence length="293" mass="31892">MAKEKNQKLKRKKFANSRTLKRILFNKKAIVGGILLFLIALSAIFAPFISPYDPIEQNMRNRLQPPSREHPLGTDNFGRDILTRILYGGRISLRIGFISVGIAIFFGCIMGILSGFYGGWIDSVIMRFIDIMLALPGFLLALAIVAALGATINNVMIAVGISYIPVFARLMRSAVMSVIEKDYISAARGIGGNDFQIIFKHVIPNSINPIVVQATLAMAGSILSAAGLSFLGLGAQPPTPEWGSMIASTRQFIRLSHYPVTFSGIAIVVTVLSLNLFGDGLRDALDPKTLEHN</sequence>
<evidence type="ECO:0000256" key="4">
    <source>
        <dbReference type="ARBA" id="ARBA00022692"/>
    </source>
</evidence>
<comment type="caution">
    <text evidence="9">The sequence shown here is derived from an EMBL/GenBank/DDBJ whole genome shotgun (WGS) entry which is preliminary data.</text>
</comment>
<feature type="transmembrane region" description="Helical" evidence="7">
    <location>
        <begin position="255"/>
        <end position="278"/>
    </location>
</feature>
<feature type="transmembrane region" description="Helical" evidence="7">
    <location>
        <begin position="128"/>
        <end position="149"/>
    </location>
</feature>
<keyword evidence="10" id="KW-1185">Reference proteome</keyword>
<evidence type="ECO:0000256" key="5">
    <source>
        <dbReference type="ARBA" id="ARBA00022989"/>
    </source>
</evidence>
<dbReference type="Pfam" id="PF00528">
    <property type="entry name" value="BPD_transp_1"/>
    <property type="match status" value="1"/>
</dbReference>
<dbReference type="GO" id="GO:0005886">
    <property type="term" value="C:plasma membrane"/>
    <property type="evidence" value="ECO:0007669"/>
    <property type="project" value="UniProtKB-SubCell"/>
</dbReference>
<dbReference type="Gene3D" id="1.10.3720.10">
    <property type="entry name" value="MetI-like"/>
    <property type="match status" value="1"/>
</dbReference>
<evidence type="ECO:0000256" key="2">
    <source>
        <dbReference type="ARBA" id="ARBA00022448"/>
    </source>
</evidence>
<keyword evidence="4 7" id="KW-0812">Transmembrane</keyword>
<dbReference type="InterPro" id="IPR025966">
    <property type="entry name" value="OppC_N"/>
</dbReference>
<evidence type="ECO:0000313" key="9">
    <source>
        <dbReference type="EMBL" id="MBF8437070.1"/>
    </source>
</evidence>
<dbReference type="PANTHER" id="PTHR43386">
    <property type="entry name" value="OLIGOPEPTIDE TRANSPORT SYSTEM PERMEASE PROTEIN APPC"/>
    <property type="match status" value="1"/>
</dbReference>
<dbReference type="CDD" id="cd06261">
    <property type="entry name" value="TM_PBP2"/>
    <property type="match status" value="1"/>
</dbReference>
<dbReference type="InterPro" id="IPR035906">
    <property type="entry name" value="MetI-like_sf"/>
</dbReference>
<dbReference type="RefSeq" id="WP_270454005.1">
    <property type="nucleotide sequence ID" value="NZ_JADPIE010000004.1"/>
</dbReference>
<name>A0A931AUK7_9FIRM</name>
<dbReference type="PROSITE" id="PS50928">
    <property type="entry name" value="ABC_TM1"/>
    <property type="match status" value="1"/>
</dbReference>
<evidence type="ECO:0000256" key="7">
    <source>
        <dbReference type="RuleBase" id="RU363032"/>
    </source>
</evidence>
<reference evidence="9" key="1">
    <citation type="submission" date="2020-11" db="EMBL/GenBank/DDBJ databases">
        <title>Halonatronomonas betainensis gen. nov., sp. nov. a novel haloalkaliphilic representative of the family Halanaerobiacae capable of betaine degradation.</title>
        <authorList>
            <person name="Boltyanskaya Y."/>
            <person name="Kevbrin V."/>
            <person name="Detkova E."/>
            <person name="Grouzdev D.S."/>
            <person name="Koziaeva V."/>
            <person name="Zhilina T."/>
        </authorList>
    </citation>
    <scope>NUCLEOTIDE SEQUENCE</scope>
    <source>
        <strain evidence="9">Z-7014</strain>
    </source>
</reference>
<keyword evidence="6 7" id="KW-0472">Membrane</keyword>
<evidence type="ECO:0000313" key="10">
    <source>
        <dbReference type="Proteomes" id="UP000621436"/>
    </source>
</evidence>
<dbReference type="SUPFAM" id="SSF161098">
    <property type="entry name" value="MetI-like"/>
    <property type="match status" value="1"/>
</dbReference>
<gene>
    <name evidence="9" type="ORF">I0Q91_08275</name>
</gene>
<keyword evidence="3" id="KW-1003">Cell membrane</keyword>
<dbReference type="Proteomes" id="UP000621436">
    <property type="component" value="Unassembled WGS sequence"/>
</dbReference>
<dbReference type="GO" id="GO:0055085">
    <property type="term" value="P:transmembrane transport"/>
    <property type="evidence" value="ECO:0007669"/>
    <property type="project" value="InterPro"/>
</dbReference>
<proteinExistence type="inferred from homology"/>
<dbReference type="AlphaFoldDB" id="A0A931AUK7"/>
<dbReference type="PANTHER" id="PTHR43386:SF1">
    <property type="entry name" value="D,D-DIPEPTIDE TRANSPORT SYSTEM PERMEASE PROTEIN DDPC-RELATED"/>
    <property type="match status" value="1"/>
</dbReference>
<feature type="transmembrane region" description="Helical" evidence="7">
    <location>
        <begin position="95"/>
        <end position="116"/>
    </location>
</feature>
<comment type="similarity">
    <text evidence="7">Belongs to the binding-protein-dependent transport system permease family.</text>
</comment>
<dbReference type="InterPro" id="IPR000515">
    <property type="entry name" value="MetI-like"/>
</dbReference>
<evidence type="ECO:0000256" key="3">
    <source>
        <dbReference type="ARBA" id="ARBA00022475"/>
    </source>
</evidence>
<keyword evidence="2 7" id="KW-0813">Transport</keyword>
<feature type="domain" description="ABC transmembrane type-1" evidence="8">
    <location>
        <begin position="89"/>
        <end position="278"/>
    </location>
</feature>
<evidence type="ECO:0000259" key="8">
    <source>
        <dbReference type="PROSITE" id="PS50928"/>
    </source>
</evidence>